<dbReference type="InterPro" id="IPR024478">
    <property type="entry name" value="HlyB_4HB_MCP"/>
</dbReference>
<dbReference type="GO" id="GO:0007165">
    <property type="term" value="P:signal transduction"/>
    <property type="evidence" value="ECO:0007669"/>
    <property type="project" value="UniProtKB-KW"/>
</dbReference>
<dbReference type="Proteomes" id="UP000563151">
    <property type="component" value="Unassembled WGS sequence"/>
</dbReference>
<dbReference type="Gene3D" id="1.10.287.950">
    <property type="entry name" value="Methyl-accepting chemotaxis protein"/>
    <property type="match status" value="1"/>
</dbReference>
<dbReference type="SMART" id="SM00304">
    <property type="entry name" value="HAMP"/>
    <property type="match status" value="1"/>
</dbReference>
<reference evidence="8 9" key="1">
    <citation type="submission" date="2020-04" db="EMBL/GenBank/DDBJ databases">
        <title>Genomic insights into acetone-butanol-ethanol (ABE) fermentation by sequencing solventogenic clostridia strains.</title>
        <authorList>
            <person name="Brown S."/>
        </authorList>
    </citation>
    <scope>NUCLEOTIDE SEQUENCE [LARGE SCALE GENOMIC DNA]</scope>
    <source>
        <strain evidence="8 9">DJ011</strain>
    </source>
</reference>
<dbReference type="PRINTS" id="PR00260">
    <property type="entry name" value="CHEMTRNSDUCR"/>
</dbReference>
<accession>A0A923J0S7</accession>
<feature type="coiled-coil region" evidence="4">
    <location>
        <begin position="71"/>
        <end position="109"/>
    </location>
</feature>
<dbReference type="SMART" id="SM00283">
    <property type="entry name" value="MA"/>
    <property type="match status" value="1"/>
</dbReference>
<feature type="domain" description="HAMP" evidence="7">
    <location>
        <begin position="209"/>
        <end position="263"/>
    </location>
</feature>
<gene>
    <name evidence="8" type="ORF">HGG79_12530</name>
</gene>
<keyword evidence="1 3" id="KW-0807">Transducer</keyword>
<evidence type="ECO:0000259" key="7">
    <source>
        <dbReference type="PROSITE" id="PS50885"/>
    </source>
</evidence>
<evidence type="ECO:0000313" key="8">
    <source>
        <dbReference type="EMBL" id="MBC2398591.1"/>
    </source>
</evidence>
<evidence type="ECO:0000256" key="4">
    <source>
        <dbReference type="SAM" id="Coils"/>
    </source>
</evidence>
<keyword evidence="5" id="KW-0812">Transmembrane</keyword>
<feature type="coiled-coil region" evidence="4">
    <location>
        <begin position="357"/>
        <end position="384"/>
    </location>
</feature>
<proteinExistence type="inferred from homology"/>
<dbReference type="PROSITE" id="PS50111">
    <property type="entry name" value="CHEMOTAXIS_TRANSDUC_2"/>
    <property type="match status" value="1"/>
</dbReference>
<evidence type="ECO:0000256" key="5">
    <source>
        <dbReference type="SAM" id="Phobius"/>
    </source>
</evidence>
<dbReference type="CDD" id="cd06225">
    <property type="entry name" value="HAMP"/>
    <property type="match status" value="1"/>
</dbReference>
<dbReference type="RefSeq" id="WP_035150005.1">
    <property type="nucleotide sequence ID" value="NZ_JAAZWO010000015.1"/>
</dbReference>
<dbReference type="InterPro" id="IPR004089">
    <property type="entry name" value="MCPsignal_dom"/>
</dbReference>
<dbReference type="Pfam" id="PF12729">
    <property type="entry name" value="4HB_MCP_1"/>
    <property type="match status" value="1"/>
</dbReference>
<evidence type="ECO:0000256" key="1">
    <source>
        <dbReference type="ARBA" id="ARBA00023224"/>
    </source>
</evidence>
<dbReference type="Pfam" id="PF00672">
    <property type="entry name" value="HAMP"/>
    <property type="match status" value="1"/>
</dbReference>
<protein>
    <submittedName>
        <fullName evidence="8">Methyl-accepting chemotaxis protein</fullName>
    </submittedName>
</protein>
<organism evidence="8 9">
    <name type="scientific">Clostridium tetanomorphum</name>
    <dbReference type="NCBI Taxonomy" id="1553"/>
    <lineage>
        <taxon>Bacteria</taxon>
        <taxon>Bacillati</taxon>
        <taxon>Bacillota</taxon>
        <taxon>Clostridia</taxon>
        <taxon>Eubacteriales</taxon>
        <taxon>Clostridiaceae</taxon>
        <taxon>Clostridium</taxon>
    </lineage>
</organism>
<evidence type="ECO:0000313" key="9">
    <source>
        <dbReference type="Proteomes" id="UP000563151"/>
    </source>
</evidence>
<dbReference type="GO" id="GO:0006935">
    <property type="term" value="P:chemotaxis"/>
    <property type="evidence" value="ECO:0007669"/>
    <property type="project" value="InterPro"/>
</dbReference>
<feature type="transmembrane region" description="Helical" evidence="5">
    <location>
        <begin position="12"/>
        <end position="31"/>
    </location>
</feature>
<dbReference type="Pfam" id="PF00015">
    <property type="entry name" value="MCPsignal"/>
    <property type="match status" value="1"/>
</dbReference>
<dbReference type="InterPro" id="IPR003660">
    <property type="entry name" value="HAMP_dom"/>
</dbReference>
<dbReference type="GO" id="GO:0016020">
    <property type="term" value="C:membrane"/>
    <property type="evidence" value="ECO:0007669"/>
    <property type="project" value="InterPro"/>
</dbReference>
<dbReference type="GO" id="GO:0004888">
    <property type="term" value="F:transmembrane signaling receptor activity"/>
    <property type="evidence" value="ECO:0007669"/>
    <property type="project" value="InterPro"/>
</dbReference>
<sequence length="569" mass="62987">MKITVKTKLISLVTFFIIILIGVGLYSSILLKNINEHSTVIAYELIPGIESSSSLNILTSDFRIVEYEHILSKSKEEMKAKEKVMENLKNQIFKNINEYKNTITEEKDKELIGEVESSLINYFNLHKTVIELSNKLKAEEAMKIMNGKGLNLFNKASSDLKELVTYNEKYSKVLSDTGDSASSMAKKMLLFINIIVIVAIVFIAVTIIRSILKPIKLLKVELNTLATSGGDLTKKVEVNSNDEFRELADAFNQFISNLRDIISEVSNKTEITVENVQGIAVNMGDLNNQIEEVHATTEELSAGMEETAASTEEMNATVYEIKEAVELIATKAKEGVNSSIEISNRALSLREKSLTAKKDADDIYANTKEKLEKALEDCKVVEKISIFSETILNISSQTNLLALNASIEAARAGEAGKGFTVVADEIRNLAEQSNLTVTEIKKIADLVLEAVENLSNGALEILDFVNTKVSNDYLNMVKTGEEYKMDAEGVNKIMENFSDTSNQVRIAVENLTKAVEEITTSTTEGANNTTNIAESTMVVNEKSSHVIRQTQVSEENAESLLKVISKFKI</sequence>
<dbReference type="PANTHER" id="PTHR32089:SF112">
    <property type="entry name" value="LYSOZYME-LIKE PROTEIN-RELATED"/>
    <property type="match status" value="1"/>
</dbReference>
<evidence type="ECO:0000259" key="6">
    <source>
        <dbReference type="PROSITE" id="PS50111"/>
    </source>
</evidence>
<evidence type="ECO:0000256" key="3">
    <source>
        <dbReference type="PROSITE-ProRule" id="PRU00284"/>
    </source>
</evidence>
<keyword evidence="4" id="KW-0175">Coiled coil</keyword>
<comment type="caution">
    <text evidence="8">The sequence shown here is derived from an EMBL/GenBank/DDBJ whole genome shotgun (WGS) entry which is preliminary data.</text>
</comment>
<name>A0A923J0S7_CLOTT</name>
<dbReference type="PANTHER" id="PTHR32089">
    <property type="entry name" value="METHYL-ACCEPTING CHEMOTAXIS PROTEIN MCPB"/>
    <property type="match status" value="1"/>
</dbReference>
<dbReference type="InterPro" id="IPR004090">
    <property type="entry name" value="Chemotax_Me-accpt_rcpt"/>
</dbReference>
<feature type="transmembrane region" description="Helical" evidence="5">
    <location>
        <begin position="188"/>
        <end position="212"/>
    </location>
</feature>
<keyword evidence="5" id="KW-1133">Transmembrane helix</keyword>
<dbReference type="EMBL" id="JAAZWO010000015">
    <property type="protein sequence ID" value="MBC2398591.1"/>
    <property type="molecule type" value="Genomic_DNA"/>
</dbReference>
<evidence type="ECO:0000256" key="2">
    <source>
        <dbReference type="ARBA" id="ARBA00029447"/>
    </source>
</evidence>
<dbReference type="PROSITE" id="PS50885">
    <property type="entry name" value="HAMP"/>
    <property type="match status" value="1"/>
</dbReference>
<keyword evidence="9" id="KW-1185">Reference proteome</keyword>
<dbReference type="SUPFAM" id="SSF58104">
    <property type="entry name" value="Methyl-accepting chemotaxis protein (MCP) signaling domain"/>
    <property type="match status" value="1"/>
</dbReference>
<feature type="domain" description="Methyl-accepting transducer" evidence="6">
    <location>
        <begin position="282"/>
        <end position="533"/>
    </location>
</feature>
<dbReference type="AlphaFoldDB" id="A0A923J0S7"/>
<keyword evidence="5" id="KW-0472">Membrane</keyword>
<comment type="similarity">
    <text evidence="2">Belongs to the methyl-accepting chemotaxis (MCP) protein family.</text>
</comment>